<dbReference type="InterPro" id="IPR005754">
    <property type="entry name" value="Sortase"/>
</dbReference>
<evidence type="ECO:0000256" key="1">
    <source>
        <dbReference type="ARBA" id="ARBA00022801"/>
    </source>
</evidence>
<organism evidence="2 3">
    <name type="scientific">Candidatus Thermoflexus japonica</name>
    <dbReference type="NCBI Taxonomy" id="2035417"/>
    <lineage>
        <taxon>Bacteria</taxon>
        <taxon>Bacillati</taxon>
        <taxon>Chloroflexota</taxon>
        <taxon>Thermoflexia</taxon>
        <taxon>Thermoflexales</taxon>
        <taxon>Thermoflexaceae</taxon>
        <taxon>Thermoflexus</taxon>
    </lineage>
</organism>
<dbReference type="Pfam" id="PF04203">
    <property type="entry name" value="Sortase"/>
    <property type="match status" value="1"/>
</dbReference>
<keyword evidence="1" id="KW-0378">Hydrolase</keyword>
<dbReference type="GO" id="GO:0016787">
    <property type="term" value="F:hydrolase activity"/>
    <property type="evidence" value="ECO:0007669"/>
    <property type="project" value="UniProtKB-KW"/>
</dbReference>
<dbReference type="Proteomes" id="UP000236642">
    <property type="component" value="Unassembled WGS sequence"/>
</dbReference>
<evidence type="ECO:0008006" key="4">
    <source>
        <dbReference type="Google" id="ProtNLM"/>
    </source>
</evidence>
<reference evidence="3" key="1">
    <citation type="submission" date="2017-09" db="EMBL/GenBank/DDBJ databases">
        <title>Metaegenomics of thermophilic ammonia-oxidizing enrichment culture.</title>
        <authorList>
            <person name="Kato S."/>
            <person name="Suzuki K."/>
        </authorList>
    </citation>
    <scope>NUCLEOTIDE SEQUENCE [LARGE SCALE GENOMIC DNA]</scope>
</reference>
<evidence type="ECO:0000313" key="2">
    <source>
        <dbReference type="EMBL" id="GBD09188.1"/>
    </source>
</evidence>
<dbReference type="SUPFAM" id="SSF63817">
    <property type="entry name" value="Sortase"/>
    <property type="match status" value="1"/>
</dbReference>
<dbReference type="InterPro" id="IPR023365">
    <property type="entry name" value="Sortase_dom-sf"/>
</dbReference>
<comment type="caution">
    <text evidence="2">The sequence shown here is derived from an EMBL/GenBank/DDBJ whole genome shotgun (WGS) entry which is preliminary data.</text>
</comment>
<evidence type="ECO:0000313" key="3">
    <source>
        <dbReference type="Proteomes" id="UP000236642"/>
    </source>
</evidence>
<gene>
    <name evidence="2" type="ORF">HRbin22_01437</name>
</gene>
<name>A0A2H5Y729_9CHLR</name>
<proteinExistence type="predicted"/>
<protein>
    <recommendedName>
        <fullName evidence="4">Sortase</fullName>
    </recommendedName>
</protein>
<dbReference type="CDD" id="cd00004">
    <property type="entry name" value="Sortase"/>
    <property type="match status" value="1"/>
</dbReference>
<dbReference type="AlphaFoldDB" id="A0A2H5Y729"/>
<sequence length="237" mass="26069">MTTLERWILGLGLLLGGFPNAMPPAGLSGEADPVTLPPSISLWEARVASVLEEPISGAPSPNPVRWGASEHGTWTAGSEKPTALPEDGIPERLVIPSIALDAPVVPAASRIVLVEGRRYREWLAPDRYAAGWHPTSAWAGMPGNMVLSGHNNIAGAVFRRLADVKIGDPIRIYTRDRVFFYEVTERYILPERGQPLKVRQANAQWIGPFPDERLTLVTCWPPWSNSHRLIVVARPRP</sequence>
<dbReference type="Gene3D" id="2.40.260.10">
    <property type="entry name" value="Sortase"/>
    <property type="match status" value="1"/>
</dbReference>
<accession>A0A2H5Y729</accession>
<dbReference type="EMBL" id="BEHY01000030">
    <property type="protein sequence ID" value="GBD09188.1"/>
    <property type="molecule type" value="Genomic_DNA"/>
</dbReference>